<sequence>MKLNKRDYILSFIARGVSVFVTDIHVDVYKKLEVLFLIDNGTFKQYFTRKAYESALDRGLDFYSDENAFENYKKALSQHCNNFENFFAKEIRNEDRIMKSTVRTFFKYTIKLCKDYTYMNVEFTDKAFAEQDDNPIIKMNLLEAAKFKDWVRSYMNKVLFESDGYASELFLVLGRQFKLQPYVLHNLTQREILNLYDGELSDIDKTSQRQKGLVVNYDRSHFHEGKNAESIIKMFRDDISNTHTVSGKVACLGKATGPVKIINVDYTDLSLLNKEIEKMDRGDILIAETTAPELIVACQKAAAIVTDIGGLLSHAAIVSREFGIPCVVGTENATKIFKNGDIVEVDAVKGIVKRLQIPYGMGGRTRFKPK</sequence>
<evidence type="ECO:0000313" key="3">
    <source>
        <dbReference type="Proteomes" id="UP000179072"/>
    </source>
</evidence>
<gene>
    <name evidence="2" type="ORF">A2957_01980</name>
</gene>
<protein>
    <recommendedName>
        <fullName evidence="1">PEP-utilising enzyme mobile domain-containing protein</fullName>
    </recommendedName>
</protein>
<dbReference type="PANTHER" id="PTHR43615">
    <property type="entry name" value="PHOSPHOENOLPYRUVATE SYNTHASE-RELATED"/>
    <property type="match status" value="1"/>
</dbReference>
<evidence type="ECO:0000259" key="1">
    <source>
        <dbReference type="Pfam" id="PF00391"/>
    </source>
</evidence>
<dbReference type="EMBL" id="MGAK01000016">
    <property type="protein sequence ID" value="OGK44423.1"/>
    <property type="molecule type" value="Genomic_DNA"/>
</dbReference>
<dbReference type="Gene3D" id="3.50.30.10">
    <property type="entry name" value="Phosphohistidine domain"/>
    <property type="match status" value="1"/>
</dbReference>
<dbReference type="InterPro" id="IPR051549">
    <property type="entry name" value="PEP_Utilizing_Enz"/>
</dbReference>
<dbReference type="Proteomes" id="UP000179072">
    <property type="component" value="Unassembled WGS sequence"/>
</dbReference>
<evidence type="ECO:0000313" key="2">
    <source>
        <dbReference type="EMBL" id="OGK44423.1"/>
    </source>
</evidence>
<dbReference type="InterPro" id="IPR036637">
    <property type="entry name" value="Phosphohistidine_dom_sf"/>
</dbReference>
<comment type="caution">
    <text evidence="2">The sequence shown here is derived from an EMBL/GenBank/DDBJ whole genome shotgun (WGS) entry which is preliminary data.</text>
</comment>
<dbReference type="STRING" id="1802060.A2957_01980"/>
<reference evidence="2 3" key="1">
    <citation type="journal article" date="2016" name="Nat. Commun.">
        <title>Thousands of microbial genomes shed light on interconnected biogeochemical processes in an aquifer system.</title>
        <authorList>
            <person name="Anantharaman K."/>
            <person name="Brown C.T."/>
            <person name="Hug L.A."/>
            <person name="Sharon I."/>
            <person name="Castelle C.J."/>
            <person name="Probst A.J."/>
            <person name="Thomas B.C."/>
            <person name="Singh A."/>
            <person name="Wilkins M.J."/>
            <person name="Karaoz U."/>
            <person name="Brodie E.L."/>
            <person name="Williams K.H."/>
            <person name="Hubbard S.S."/>
            <person name="Banfield J.F."/>
        </authorList>
    </citation>
    <scope>NUCLEOTIDE SEQUENCE [LARGE SCALE GENOMIC DNA]</scope>
</reference>
<dbReference type="GO" id="GO:0016772">
    <property type="term" value="F:transferase activity, transferring phosphorus-containing groups"/>
    <property type="evidence" value="ECO:0007669"/>
    <property type="project" value="InterPro"/>
</dbReference>
<dbReference type="AlphaFoldDB" id="A0A1F7IM39"/>
<dbReference type="PANTHER" id="PTHR43615:SF1">
    <property type="entry name" value="PPDK_N DOMAIN-CONTAINING PROTEIN"/>
    <property type="match status" value="1"/>
</dbReference>
<organism evidence="2 3">
    <name type="scientific">Candidatus Roizmanbacteria bacterium RIFCSPLOWO2_01_FULL_38_11</name>
    <dbReference type="NCBI Taxonomy" id="1802060"/>
    <lineage>
        <taxon>Bacteria</taxon>
        <taxon>Candidatus Roizmaniibacteriota</taxon>
    </lineage>
</organism>
<name>A0A1F7IM39_9BACT</name>
<feature type="domain" description="PEP-utilising enzyme mobile" evidence="1">
    <location>
        <begin position="280"/>
        <end position="350"/>
    </location>
</feature>
<dbReference type="Pfam" id="PF00391">
    <property type="entry name" value="PEP-utilizers"/>
    <property type="match status" value="1"/>
</dbReference>
<dbReference type="InterPro" id="IPR008279">
    <property type="entry name" value="PEP-util_enz_mobile_dom"/>
</dbReference>
<accession>A0A1F7IM39</accession>
<proteinExistence type="predicted"/>
<dbReference type="SUPFAM" id="SSF52009">
    <property type="entry name" value="Phosphohistidine domain"/>
    <property type="match status" value="1"/>
</dbReference>